<dbReference type="Pfam" id="PF19714">
    <property type="entry name" value="DUF6209"/>
    <property type="match status" value="1"/>
</dbReference>
<sequence length="281" mass="29983">MHRLTRISPNRPTLPGLARHAGVLVLTAAAALLAMGSPAAAAGTAPATTPPVLRYLADGGEQVDGTLEAGRPVLVDYDAARLPLCRNQYAGGDAWSISVYYRVDGGPVQSQPVVRLDENRHNVKAVVSVDLPAGGRDLELWFHSGDRAGCSEYDSRNGANYHYAVGQPAVATFAADWSETVTGELRAGRDLVIRYDAARLPQCRETYNSSPAWRIDAFYRFDGGPAQSAAVTDAIGRSVPATVALPSGTHRVEFWFRVIGQLSGCVAYDSDYGANYAFAVA</sequence>
<accession>A0ABM7LNP1</accession>
<keyword evidence="3" id="KW-1185">Reference proteome</keyword>
<dbReference type="Proteomes" id="UP000676967">
    <property type="component" value="Chromosome"/>
</dbReference>
<evidence type="ECO:0000256" key="1">
    <source>
        <dbReference type="SAM" id="SignalP"/>
    </source>
</evidence>
<feature type="chain" id="PRO_5047512711" evidence="1">
    <location>
        <begin position="42"/>
        <end position="281"/>
    </location>
</feature>
<dbReference type="EMBL" id="AP023356">
    <property type="protein sequence ID" value="BCJ40879.1"/>
    <property type="molecule type" value="Genomic_DNA"/>
</dbReference>
<reference evidence="2 3" key="1">
    <citation type="submission" date="2020-08" db="EMBL/GenBank/DDBJ databases">
        <title>Whole genome shotgun sequence of Actinoplanes ianthinogenes NBRC 13996.</title>
        <authorList>
            <person name="Komaki H."/>
            <person name="Tamura T."/>
        </authorList>
    </citation>
    <scope>NUCLEOTIDE SEQUENCE [LARGE SCALE GENOMIC DNA]</scope>
    <source>
        <strain evidence="2 3">NBRC 13996</strain>
    </source>
</reference>
<keyword evidence="1" id="KW-0732">Signal</keyword>
<evidence type="ECO:0000313" key="3">
    <source>
        <dbReference type="Proteomes" id="UP000676967"/>
    </source>
</evidence>
<dbReference type="RefSeq" id="WP_189332723.1">
    <property type="nucleotide sequence ID" value="NZ_AP023356.1"/>
</dbReference>
<evidence type="ECO:0000313" key="2">
    <source>
        <dbReference type="EMBL" id="BCJ40879.1"/>
    </source>
</evidence>
<name>A0ABM7LNP1_9ACTN</name>
<feature type="signal peptide" evidence="1">
    <location>
        <begin position="1"/>
        <end position="41"/>
    </location>
</feature>
<organism evidence="2 3">
    <name type="scientific">Actinoplanes ianthinogenes</name>
    <dbReference type="NCBI Taxonomy" id="122358"/>
    <lineage>
        <taxon>Bacteria</taxon>
        <taxon>Bacillati</taxon>
        <taxon>Actinomycetota</taxon>
        <taxon>Actinomycetes</taxon>
        <taxon>Micromonosporales</taxon>
        <taxon>Micromonosporaceae</taxon>
        <taxon>Actinoplanes</taxon>
    </lineage>
</organism>
<proteinExistence type="predicted"/>
<dbReference type="Gene3D" id="2.60.40.10">
    <property type="entry name" value="Immunoglobulins"/>
    <property type="match status" value="1"/>
</dbReference>
<dbReference type="InterPro" id="IPR046181">
    <property type="entry name" value="DUF6209"/>
</dbReference>
<protein>
    <submittedName>
        <fullName evidence="2">Uncharacterized protein</fullName>
    </submittedName>
</protein>
<gene>
    <name evidence="2" type="ORF">Aiant_15360</name>
</gene>
<dbReference type="InterPro" id="IPR013783">
    <property type="entry name" value="Ig-like_fold"/>
</dbReference>